<dbReference type="Gene3D" id="3.40.190.150">
    <property type="entry name" value="Bordetella uptake gene, domain 1"/>
    <property type="match status" value="1"/>
</dbReference>
<gene>
    <name evidence="3" type="ORF">GXW71_28925</name>
</gene>
<sequence>MPISRRVLLGSAALASASLVRPVLAQANAWPARPIRVVLGFAPGGVGDFTARLVMPRLSEALGQPIVIDNRPSAGGIIAAEAVARSAPDGYTLLLLTTTNSTAASLYRSLSYDVTRDFAPIGRMTAFDHVLLTAANSPYRSLQEVFAAARAAPGSINIGSISVGNAQHLGAELLRRMADVDLTVVPYRSTPDLVNATATGDVHIASEILAPVLSQIQGGRLRALAMTSATRFPLLPEVPTAVEAGLPDYVVGSWNGLAGPARTPPAVVERINREMVRVLADGDVRARLNELGVQPAASSPEEFAAFLRSEGARWGRVIEAANIPKQ</sequence>
<dbReference type="RefSeq" id="WP_211856184.1">
    <property type="nucleotide sequence ID" value="NZ_JAAGBB010000056.1"/>
</dbReference>
<comment type="similarity">
    <text evidence="1">Belongs to the UPF0065 (bug) family.</text>
</comment>
<evidence type="ECO:0000256" key="1">
    <source>
        <dbReference type="ARBA" id="ARBA00006987"/>
    </source>
</evidence>
<accession>A0ABS5F7F1</accession>
<comment type="caution">
    <text evidence="3">The sequence shown here is derived from an EMBL/GenBank/DDBJ whole genome shotgun (WGS) entry which is preliminary data.</text>
</comment>
<evidence type="ECO:0000256" key="2">
    <source>
        <dbReference type="SAM" id="SignalP"/>
    </source>
</evidence>
<organism evidence="3 4">
    <name type="scientific">Plastoroseomonas hellenica</name>
    <dbReference type="NCBI Taxonomy" id="2687306"/>
    <lineage>
        <taxon>Bacteria</taxon>
        <taxon>Pseudomonadati</taxon>
        <taxon>Pseudomonadota</taxon>
        <taxon>Alphaproteobacteria</taxon>
        <taxon>Acetobacterales</taxon>
        <taxon>Acetobacteraceae</taxon>
        <taxon>Plastoroseomonas</taxon>
    </lineage>
</organism>
<dbReference type="Pfam" id="PF03401">
    <property type="entry name" value="TctC"/>
    <property type="match status" value="1"/>
</dbReference>
<dbReference type="PANTHER" id="PTHR42928">
    <property type="entry name" value="TRICARBOXYLATE-BINDING PROTEIN"/>
    <property type="match status" value="1"/>
</dbReference>
<reference evidence="4" key="1">
    <citation type="journal article" date="2021" name="Syst. Appl. Microbiol.">
        <title>Roseomonas hellenica sp. nov., isolated from roots of wild-growing Alkanna tinctoria.</title>
        <authorList>
            <person name="Rat A."/>
            <person name="Naranjo H.D."/>
            <person name="Lebbe L."/>
            <person name="Cnockaert M."/>
            <person name="Krigas N."/>
            <person name="Grigoriadou K."/>
            <person name="Maloupa E."/>
            <person name="Willems A."/>
        </authorList>
    </citation>
    <scope>NUCLEOTIDE SEQUENCE [LARGE SCALE GENOMIC DNA]</scope>
    <source>
        <strain evidence="4">LMG 31523</strain>
    </source>
</reference>
<dbReference type="InterPro" id="IPR006311">
    <property type="entry name" value="TAT_signal"/>
</dbReference>
<feature type="signal peptide" evidence="2">
    <location>
        <begin position="1"/>
        <end position="25"/>
    </location>
</feature>
<dbReference type="Proteomes" id="UP001196870">
    <property type="component" value="Unassembled WGS sequence"/>
</dbReference>
<keyword evidence="2" id="KW-0732">Signal</keyword>
<dbReference type="CDD" id="cd13578">
    <property type="entry name" value="PBP2_Bug27"/>
    <property type="match status" value="1"/>
</dbReference>
<dbReference type="Gene3D" id="3.40.190.10">
    <property type="entry name" value="Periplasmic binding protein-like II"/>
    <property type="match status" value="1"/>
</dbReference>
<name>A0ABS5F7F1_9PROT</name>
<evidence type="ECO:0000313" key="4">
    <source>
        <dbReference type="Proteomes" id="UP001196870"/>
    </source>
</evidence>
<dbReference type="PROSITE" id="PS51318">
    <property type="entry name" value="TAT"/>
    <property type="match status" value="1"/>
</dbReference>
<dbReference type="PIRSF" id="PIRSF017082">
    <property type="entry name" value="YflP"/>
    <property type="match status" value="1"/>
</dbReference>
<protein>
    <submittedName>
        <fullName evidence="3">Tripartite tricarboxylate transporter substrate binding protein</fullName>
    </submittedName>
</protein>
<proteinExistence type="inferred from homology"/>
<dbReference type="PANTHER" id="PTHR42928:SF5">
    <property type="entry name" value="BLR1237 PROTEIN"/>
    <property type="match status" value="1"/>
</dbReference>
<dbReference type="InterPro" id="IPR042100">
    <property type="entry name" value="Bug_dom1"/>
</dbReference>
<dbReference type="SUPFAM" id="SSF53850">
    <property type="entry name" value="Periplasmic binding protein-like II"/>
    <property type="match status" value="1"/>
</dbReference>
<evidence type="ECO:0000313" key="3">
    <source>
        <dbReference type="EMBL" id="MBR0668411.1"/>
    </source>
</evidence>
<dbReference type="EMBL" id="JAAGBB010000056">
    <property type="protein sequence ID" value="MBR0668411.1"/>
    <property type="molecule type" value="Genomic_DNA"/>
</dbReference>
<feature type="chain" id="PRO_5046189199" evidence="2">
    <location>
        <begin position="26"/>
        <end position="326"/>
    </location>
</feature>
<dbReference type="InterPro" id="IPR005064">
    <property type="entry name" value="BUG"/>
</dbReference>
<keyword evidence="4" id="KW-1185">Reference proteome</keyword>